<keyword evidence="3" id="KW-0547">Nucleotide-binding</keyword>
<accession>A0ABX1JW58</accession>
<keyword evidence="1" id="KW-0808">Transferase</keyword>
<dbReference type="CDD" id="cd16936">
    <property type="entry name" value="HATPase_RsbW-like"/>
    <property type="match status" value="1"/>
</dbReference>
<dbReference type="InterPro" id="IPR036890">
    <property type="entry name" value="HATPase_C_sf"/>
</dbReference>
<evidence type="ECO:0000256" key="1">
    <source>
        <dbReference type="ARBA" id="ARBA00022527"/>
    </source>
</evidence>
<feature type="domain" description="Histidine kinase/HSP90-like ATPase" evidence="2">
    <location>
        <begin position="6"/>
        <end position="118"/>
    </location>
</feature>
<reference evidence="3 4" key="1">
    <citation type="submission" date="2020-04" db="EMBL/GenBank/DDBJ databases">
        <title>MicrobeNet Type strains.</title>
        <authorList>
            <person name="Nicholson A.C."/>
        </authorList>
    </citation>
    <scope>NUCLEOTIDE SEQUENCE [LARGE SCALE GENOMIC DNA]</scope>
    <source>
        <strain evidence="3 4">ATCC BAA-787</strain>
    </source>
</reference>
<dbReference type="Pfam" id="PF13581">
    <property type="entry name" value="HATPase_c_2"/>
    <property type="match status" value="1"/>
</dbReference>
<name>A0ABX1JW58_9CELL</name>
<organism evidence="3 4">
    <name type="scientific">Cellulomonas septica</name>
    <dbReference type="NCBI Taxonomy" id="285080"/>
    <lineage>
        <taxon>Bacteria</taxon>
        <taxon>Bacillati</taxon>
        <taxon>Actinomycetota</taxon>
        <taxon>Actinomycetes</taxon>
        <taxon>Micrococcales</taxon>
        <taxon>Cellulomonadaceae</taxon>
        <taxon>Cellulomonas</taxon>
    </lineage>
</organism>
<dbReference type="GO" id="GO:0005524">
    <property type="term" value="F:ATP binding"/>
    <property type="evidence" value="ECO:0007669"/>
    <property type="project" value="UniProtKB-KW"/>
</dbReference>
<dbReference type="PANTHER" id="PTHR35526">
    <property type="entry name" value="ANTI-SIGMA-F FACTOR RSBW-RELATED"/>
    <property type="match status" value="1"/>
</dbReference>
<dbReference type="InterPro" id="IPR050267">
    <property type="entry name" value="Anti-sigma-factor_SerPK"/>
</dbReference>
<keyword evidence="1" id="KW-0723">Serine/threonine-protein kinase</keyword>
<dbReference type="InterPro" id="IPR003594">
    <property type="entry name" value="HATPase_dom"/>
</dbReference>
<dbReference type="EMBL" id="JAAXOY010000002">
    <property type="protein sequence ID" value="NKY38071.1"/>
    <property type="molecule type" value="Genomic_DNA"/>
</dbReference>
<dbReference type="Gene3D" id="3.30.565.10">
    <property type="entry name" value="Histidine kinase-like ATPase, C-terminal domain"/>
    <property type="match status" value="1"/>
</dbReference>
<dbReference type="PANTHER" id="PTHR35526:SF3">
    <property type="entry name" value="ANTI-SIGMA-F FACTOR RSBW"/>
    <property type="match status" value="1"/>
</dbReference>
<keyword evidence="3" id="KW-0067">ATP-binding</keyword>
<proteinExistence type="predicted"/>
<gene>
    <name evidence="3" type="ORF">HGA02_00600</name>
</gene>
<evidence type="ECO:0000313" key="3">
    <source>
        <dbReference type="EMBL" id="NKY38071.1"/>
    </source>
</evidence>
<comment type="caution">
    <text evidence="3">The sequence shown here is derived from an EMBL/GenBank/DDBJ whole genome shotgun (WGS) entry which is preliminary data.</text>
</comment>
<evidence type="ECO:0000259" key="2">
    <source>
        <dbReference type="Pfam" id="PF13581"/>
    </source>
</evidence>
<protein>
    <submittedName>
        <fullName evidence="3">ATP-binding protein</fullName>
    </submittedName>
</protein>
<keyword evidence="4" id="KW-1185">Reference proteome</keyword>
<keyword evidence="1" id="KW-0418">Kinase</keyword>
<dbReference type="SUPFAM" id="SSF55874">
    <property type="entry name" value="ATPase domain of HSP90 chaperone/DNA topoisomerase II/histidine kinase"/>
    <property type="match status" value="1"/>
</dbReference>
<dbReference type="RefSeq" id="WP_168676426.1">
    <property type="nucleotide sequence ID" value="NZ_JAAXOY010000002.1"/>
</dbReference>
<evidence type="ECO:0000313" key="4">
    <source>
        <dbReference type="Proteomes" id="UP000777774"/>
    </source>
</evidence>
<sequence length="126" mass="13775">MELHLPSQPRAARLGRRWVLERLPAGTDVHAVQVIELLVSEVVTNAVKYGRAPEGLRLVMEREHRAITVAVSDANPTPPHVVDPPPTTAGGRGVLLVDRLADAWGVTHDAGVKTVWFRVALDTARR</sequence>
<dbReference type="Proteomes" id="UP000777774">
    <property type="component" value="Unassembled WGS sequence"/>
</dbReference>